<gene>
    <name evidence="2" type="ORF">Q31a_55300</name>
</gene>
<proteinExistence type="predicted"/>
<evidence type="ECO:0000313" key="2">
    <source>
        <dbReference type="EMBL" id="QDV27143.1"/>
    </source>
</evidence>
<feature type="transmembrane region" description="Helical" evidence="1">
    <location>
        <begin position="59"/>
        <end position="78"/>
    </location>
</feature>
<protein>
    <submittedName>
        <fullName evidence="2">Uncharacterized protein</fullName>
    </submittedName>
</protein>
<evidence type="ECO:0000256" key="1">
    <source>
        <dbReference type="SAM" id="Phobius"/>
    </source>
</evidence>
<keyword evidence="1" id="KW-0472">Membrane</keyword>
<dbReference type="AlphaFoldDB" id="A0A518GEX6"/>
<sequence>MYGSGGRKDPCFNFAGVLNASWLATDDRTIDRGKLLRMAAHRTNRWQVHESTARGLTRLAFLILGVLPLAFCVAWTLLHATSLYGRFRTAQWEAWLTGTLGVSVEVASWEGKSPDRFVLHGIQLKHPETKQIIARVQSADVAFYRGQWLVQLDQPNLESDQMATVWRIAHDWMLCRPSAASKAAVFRMQQVVVRSETREQTLRNVLVSFFPEFDSQWLTIDFQFTDRPEHLVGAQSHEALAQNESQQAEQIDSSRLMIRRHHGEQQLMTEMQLRTGATSLPCSLVVDLLPQLKALGDQARFAGVIDFRQWNRVWGLWINKPKSTPEANSDDEWSRFEGIDFGRLTWGSGAALNGMGNLLIKEAFLSSEGLQSIHGGLEMPTPGFISGRLLETMGRYMDVVTPVTQSMPDGGYAFRAVHCFFQISPGKIHLVGRQPDGVIVAGNQGVLATRAIEKWSQPIELSRVVAALSDSAKFVSESVVDEDSTGLRSTHREVLGWLPKLAMVWLPLETPRTDVAVEDSSLSDLR</sequence>
<dbReference type="EMBL" id="CP036298">
    <property type="protein sequence ID" value="QDV27143.1"/>
    <property type="molecule type" value="Genomic_DNA"/>
</dbReference>
<organism evidence="2 3">
    <name type="scientific">Aureliella helgolandensis</name>
    <dbReference type="NCBI Taxonomy" id="2527968"/>
    <lineage>
        <taxon>Bacteria</taxon>
        <taxon>Pseudomonadati</taxon>
        <taxon>Planctomycetota</taxon>
        <taxon>Planctomycetia</taxon>
        <taxon>Pirellulales</taxon>
        <taxon>Pirellulaceae</taxon>
        <taxon>Aureliella</taxon>
    </lineage>
</organism>
<dbReference type="Proteomes" id="UP000318017">
    <property type="component" value="Chromosome"/>
</dbReference>
<evidence type="ECO:0000313" key="3">
    <source>
        <dbReference type="Proteomes" id="UP000318017"/>
    </source>
</evidence>
<keyword evidence="1" id="KW-0812">Transmembrane</keyword>
<dbReference type="KEGG" id="ahel:Q31a_55300"/>
<reference evidence="2 3" key="1">
    <citation type="submission" date="2019-02" db="EMBL/GenBank/DDBJ databases">
        <title>Deep-cultivation of Planctomycetes and their phenomic and genomic characterization uncovers novel biology.</title>
        <authorList>
            <person name="Wiegand S."/>
            <person name="Jogler M."/>
            <person name="Boedeker C."/>
            <person name="Pinto D."/>
            <person name="Vollmers J."/>
            <person name="Rivas-Marin E."/>
            <person name="Kohn T."/>
            <person name="Peeters S.H."/>
            <person name="Heuer A."/>
            <person name="Rast P."/>
            <person name="Oberbeckmann S."/>
            <person name="Bunk B."/>
            <person name="Jeske O."/>
            <person name="Meyerdierks A."/>
            <person name="Storesund J.E."/>
            <person name="Kallscheuer N."/>
            <person name="Luecker S."/>
            <person name="Lage O.M."/>
            <person name="Pohl T."/>
            <person name="Merkel B.J."/>
            <person name="Hornburger P."/>
            <person name="Mueller R.-W."/>
            <person name="Bruemmer F."/>
            <person name="Labrenz M."/>
            <person name="Spormann A.M."/>
            <person name="Op den Camp H."/>
            <person name="Overmann J."/>
            <person name="Amann R."/>
            <person name="Jetten M.S.M."/>
            <person name="Mascher T."/>
            <person name="Medema M.H."/>
            <person name="Devos D.P."/>
            <person name="Kaster A.-K."/>
            <person name="Ovreas L."/>
            <person name="Rohde M."/>
            <person name="Galperin M.Y."/>
            <person name="Jogler C."/>
        </authorList>
    </citation>
    <scope>NUCLEOTIDE SEQUENCE [LARGE SCALE GENOMIC DNA]</scope>
    <source>
        <strain evidence="2 3">Q31a</strain>
    </source>
</reference>
<name>A0A518GEX6_9BACT</name>
<accession>A0A518GEX6</accession>
<keyword evidence="3" id="KW-1185">Reference proteome</keyword>
<keyword evidence="1" id="KW-1133">Transmembrane helix</keyword>